<dbReference type="SUPFAM" id="SSF49899">
    <property type="entry name" value="Concanavalin A-like lectins/glucanases"/>
    <property type="match status" value="1"/>
</dbReference>
<name>A0A4Y9ZF78_9AGAM</name>
<comment type="caution">
    <text evidence="14">The sequence shown here is derived from an EMBL/GenBank/DDBJ whole genome shotgun (WGS) entry which is preliminary data.</text>
</comment>
<dbReference type="GO" id="GO:0005886">
    <property type="term" value="C:plasma membrane"/>
    <property type="evidence" value="ECO:0007669"/>
    <property type="project" value="TreeGrafter"/>
</dbReference>
<keyword evidence="8" id="KW-0325">Glycoprotein</keyword>
<dbReference type="GO" id="GO:0006078">
    <property type="term" value="P:(1-&gt;6)-beta-D-glucan biosynthetic process"/>
    <property type="evidence" value="ECO:0007669"/>
    <property type="project" value="TreeGrafter"/>
</dbReference>
<dbReference type="GO" id="GO:0031505">
    <property type="term" value="P:fungal-type cell wall organization"/>
    <property type="evidence" value="ECO:0007669"/>
    <property type="project" value="TreeGrafter"/>
</dbReference>
<evidence type="ECO:0000256" key="2">
    <source>
        <dbReference type="ARBA" id="ARBA00005673"/>
    </source>
</evidence>
<dbReference type="InterPro" id="IPR000011">
    <property type="entry name" value="UBQ/SUMO-activ_enz_E1-like"/>
</dbReference>
<keyword evidence="15" id="KW-1185">Reference proteome</keyword>
<dbReference type="Gene3D" id="2.60.120.200">
    <property type="match status" value="2"/>
</dbReference>
<dbReference type="CDD" id="cd02180">
    <property type="entry name" value="GH16_fungal_KRE6_glucanase"/>
    <property type="match status" value="1"/>
</dbReference>
<dbReference type="InterPro" id="IPR000594">
    <property type="entry name" value="ThiF_NAD_FAD-bd"/>
</dbReference>
<comment type="pathway">
    <text evidence="10">Protein modification.</text>
</comment>
<reference evidence="14 15" key="1">
    <citation type="submission" date="2019-02" db="EMBL/GenBank/DDBJ databases">
        <title>Genome sequencing of the rare red list fungi Dentipellis fragilis.</title>
        <authorList>
            <person name="Buettner E."/>
            <person name="Kellner H."/>
        </authorList>
    </citation>
    <scope>NUCLEOTIDE SEQUENCE [LARGE SCALE GENOMIC DNA]</scope>
    <source>
        <strain evidence="14 15">DSM 105465</strain>
    </source>
</reference>
<keyword evidence="7 12" id="KW-0472">Membrane</keyword>
<feature type="domain" description="GH16" evidence="13">
    <location>
        <begin position="560"/>
        <end position="940"/>
    </location>
</feature>
<evidence type="ECO:0000256" key="12">
    <source>
        <dbReference type="SAM" id="Phobius"/>
    </source>
</evidence>
<dbReference type="Pfam" id="PF03935">
    <property type="entry name" value="SKN1_KRE6_Sbg1"/>
    <property type="match status" value="1"/>
</dbReference>
<dbReference type="OrthoDB" id="412647at2759"/>
<evidence type="ECO:0000256" key="10">
    <source>
        <dbReference type="ARBA" id="ARBA00043952"/>
    </source>
</evidence>
<dbReference type="GO" id="GO:0015926">
    <property type="term" value="F:glucosidase activity"/>
    <property type="evidence" value="ECO:0007669"/>
    <property type="project" value="TreeGrafter"/>
</dbReference>
<dbReference type="Proteomes" id="UP000298327">
    <property type="component" value="Unassembled WGS sequence"/>
</dbReference>
<dbReference type="Pfam" id="PF00899">
    <property type="entry name" value="ThiF"/>
    <property type="match status" value="1"/>
</dbReference>
<evidence type="ECO:0000256" key="3">
    <source>
        <dbReference type="ARBA" id="ARBA00010962"/>
    </source>
</evidence>
<feature type="region of interest" description="Disordered" evidence="11">
    <location>
        <begin position="717"/>
        <end position="737"/>
    </location>
</feature>
<comment type="similarity">
    <text evidence="2">Belongs to the ubiquitin-activating E1 family.</text>
</comment>
<proteinExistence type="inferred from homology"/>
<dbReference type="PRINTS" id="PR01849">
    <property type="entry name" value="UBIQUITINACT"/>
</dbReference>
<keyword evidence="6 12" id="KW-1133">Transmembrane helix</keyword>
<dbReference type="AlphaFoldDB" id="A0A4Y9ZF78"/>
<dbReference type="GO" id="GO:0005789">
    <property type="term" value="C:endoplasmic reticulum membrane"/>
    <property type="evidence" value="ECO:0007669"/>
    <property type="project" value="TreeGrafter"/>
</dbReference>
<protein>
    <recommendedName>
        <fullName evidence="13">GH16 domain-containing protein</fullName>
    </recommendedName>
</protein>
<dbReference type="PANTHER" id="PTHR31361:SF15">
    <property type="entry name" value="GH16 DOMAIN-CONTAINING PROTEIN"/>
    <property type="match status" value="1"/>
</dbReference>
<dbReference type="STRING" id="205917.A0A4Y9ZF78"/>
<dbReference type="InterPro" id="IPR000757">
    <property type="entry name" value="Beta-glucanase-like"/>
</dbReference>
<feature type="compositionally biased region" description="Low complexity" evidence="11">
    <location>
        <begin position="443"/>
        <end position="453"/>
    </location>
</feature>
<comment type="similarity">
    <text evidence="3">Belongs to the SKN1/KRE6 family.</text>
</comment>
<evidence type="ECO:0000256" key="4">
    <source>
        <dbReference type="ARBA" id="ARBA00022692"/>
    </source>
</evidence>
<evidence type="ECO:0000256" key="9">
    <source>
        <dbReference type="ARBA" id="ARBA00023316"/>
    </source>
</evidence>
<evidence type="ECO:0000313" key="14">
    <source>
        <dbReference type="EMBL" id="TFY72840.1"/>
    </source>
</evidence>
<dbReference type="SUPFAM" id="SSF69572">
    <property type="entry name" value="Activating enzymes of the ubiquitin-like proteins"/>
    <property type="match status" value="1"/>
</dbReference>
<dbReference type="InterPro" id="IPR005629">
    <property type="entry name" value="Skn1/Kre6/Sbg1"/>
</dbReference>
<dbReference type="Gene3D" id="3.40.50.720">
    <property type="entry name" value="NAD(P)-binding Rossmann-like Domain"/>
    <property type="match status" value="1"/>
</dbReference>
<dbReference type="PROSITE" id="PS51762">
    <property type="entry name" value="GH16_2"/>
    <property type="match status" value="1"/>
</dbReference>
<evidence type="ECO:0000313" key="15">
    <source>
        <dbReference type="Proteomes" id="UP000298327"/>
    </source>
</evidence>
<dbReference type="InterPro" id="IPR013320">
    <property type="entry name" value="ConA-like_dom_sf"/>
</dbReference>
<feature type="region of interest" description="Disordered" evidence="11">
    <location>
        <begin position="354"/>
        <end position="470"/>
    </location>
</feature>
<evidence type="ECO:0000256" key="7">
    <source>
        <dbReference type="ARBA" id="ARBA00023136"/>
    </source>
</evidence>
<evidence type="ECO:0000256" key="1">
    <source>
        <dbReference type="ARBA" id="ARBA00004606"/>
    </source>
</evidence>
<accession>A0A4Y9ZF78</accession>
<keyword evidence="5" id="KW-0735">Signal-anchor</keyword>
<evidence type="ECO:0000256" key="8">
    <source>
        <dbReference type="ARBA" id="ARBA00023180"/>
    </source>
</evidence>
<dbReference type="FunFam" id="2.60.120.200:FF:000135">
    <property type="entry name" value="Related to KRE6-glucan synthase subunit"/>
    <property type="match status" value="1"/>
</dbReference>
<organism evidence="14 15">
    <name type="scientific">Dentipellis fragilis</name>
    <dbReference type="NCBI Taxonomy" id="205917"/>
    <lineage>
        <taxon>Eukaryota</taxon>
        <taxon>Fungi</taxon>
        <taxon>Dikarya</taxon>
        <taxon>Basidiomycota</taxon>
        <taxon>Agaricomycotina</taxon>
        <taxon>Agaricomycetes</taxon>
        <taxon>Russulales</taxon>
        <taxon>Hericiaceae</taxon>
        <taxon>Dentipellis</taxon>
    </lineage>
</organism>
<comment type="subcellular location">
    <subcellularLocation>
        <location evidence="1">Membrane</location>
        <topology evidence="1">Single-pass type II membrane protein</topology>
    </subcellularLocation>
</comment>
<dbReference type="GO" id="GO:0008641">
    <property type="term" value="F:ubiquitin-like modifier activating enzyme activity"/>
    <property type="evidence" value="ECO:0007669"/>
    <property type="project" value="InterPro"/>
</dbReference>
<evidence type="ECO:0000256" key="11">
    <source>
        <dbReference type="SAM" id="MobiDB-lite"/>
    </source>
</evidence>
<evidence type="ECO:0000256" key="6">
    <source>
        <dbReference type="ARBA" id="ARBA00022989"/>
    </source>
</evidence>
<dbReference type="EMBL" id="SEOQ01000004">
    <property type="protein sequence ID" value="TFY72840.1"/>
    <property type="molecule type" value="Genomic_DNA"/>
</dbReference>
<keyword evidence="9" id="KW-0961">Cell wall biogenesis/degradation</keyword>
<gene>
    <name evidence="14" type="ORF">EVG20_g173</name>
</gene>
<sequence length="988" mass="107542">MSLSESGSKGAPVQITEDEAAVYDRQIRLWGLEAQQRMRNATILIVKLRGVATETIKNIVLAGIGKLVVVDGDDVTEEDLGAGFFFRDEDIGKKRVDAAKPRIEGLNPLVTVETIPTASVLERDKLDGLVSSVDLVCVTDWDRDGLIRVNEACRRLSKPLYFGGTYGLLGYIFCDLLNHEYITPDRSSASKDGIKNVKASTSYCPLHVALGHRWSGLTRRQTKELNPAIVFTILAIWEFESQHRGNLPNSLAHVEELEALANGLLSSADVNKQAIPSVPHELVESAATTAVHEFAPVCAVVGGMLAQDILKALGAREAPLANFFTFDGNTGAGTVRALTALLRTLFSTSFTTFMANPSSRRVPPPNPSQYYAVPQSPRRRVSNDRQYSTSHPTRAPSNSSHHGQAPSRGDIAQGVATGSIGAGYGPYAHNPNAGREHGVYNTSRFSQSESSTSAPEKHAYPQTTSTVPPYLWDAKDPDLDDALHNPDPIRDAALDRSFTIFSARGWANVSALVILICGILMLFAGYPIISFYRRHNLQTLGANFGGSNGTGQIPSLINMPSLIDPDTPSAAHTKVASTGKTWNLVFSDEFTQDGRTFWPGDDPFWEAVDLNYWPTGDLEWYNPQAITTKDGKLVITMTEQNTHNLNFQSGMLQSWNKFCFTTGILEVSISLPGSVQAPGFWPGAWAMGNLGRAGYGATTEGTWPYSYGACDIGTFPNQTNPGGSGPPGAVEGAPDGSTLSFLPGQRLSACTCDGSDHPGPSVKVGRNVPEIDIIEAQIDTSVWRGQASQSFQTAPFNYHYTYDNSSTSSPIYNPSITKFNTYTGGTFQQALSAVTYLDPANYGGNAYGSYSFEWWSNPSHREQGYIEWSSGGTPTWKITAASLAGDTETGISNRLVPEEPMYVILNFGMAPSFQHQDFKHLQFPSQMLIDYVRVYQDPDVDNGVGCNPPNYPTTDYINNHLNAYTNPNLTTWAQAGYSFPRNSKLDGC</sequence>
<keyword evidence="4 12" id="KW-0812">Transmembrane</keyword>
<dbReference type="PANTHER" id="PTHR31361">
    <property type="entry name" value="BETA-GLUCAN SYNTHESIS-ASSOCIATED PROTEIN KRE6-RELATED"/>
    <property type="match status" value="1"/>
</dbReference>
<evidence type="ECO:0000259" key="13">
    <source>
        <dbReference type="PROSITE" id="PS51762"/>
    </source>
</evidence>
<dbReference type="InterPro" id="IPR035985">
    <property type="entry name" value="Ubiquitin-activating_enz"/>
</dbReference>
<feature type="transmembrane region" description="Helical" evidence="12">
    <location>
        <begin position="506"/>
        <end position="529"/>
    </location>
</feature>
<evidence type="ECO:0000256" key="5">
    <source>
        <dbReference type="ARBA" id="ARBA00022968"/>
    </source>
</evidence>
<feature type="compositionally biased region" description="Polar residues" evidence="11">
    <location>
        <begin position="384"/>
        <end position="402"/>
    </location>
</feature>